<evidence type="ECO:0000256" key="3">
    <source>
        <dbReference type="PIRSR" id="PIRSR603782-2"/>
    </source>
</evidence>
<organism evidence="6 7">
    <name type="scientific">Roseiconus nitratireducens</name>
    <dbReference type="NCBI Taxonomy" id="2605748"/>
    <lineage>
        <taxon>Bacteria</taxon>
        <taxon>Pseudomonadati</taxon>
        <taxon>Planctomycetota</taxon>
        <taxon>Planctomycetia</taxon>
        <taxon>Pirellulales</taxon>
        <taxon>Pirellulaceae</taxon>
        <taxon>Roseiconus</taxon>
    </lineage>
</organism>
<feature type="binding site" evidence="2">
    <location>
        <position position="119"/>
    </location>
    <ligand>
        <name>Cu cation</name>
        <dbReference type="ChEBI" id="CHEBI:23378"/>
    </ligand>
</feature>
<keyword evidence="2" id="KW-0479">Metal-binding</keyword>
<protein>
    <submittedName>
        <fullName evidence="6">SCO family protein</fullName>
    </submittedName>
</protein>
<dbReference type="SUPFAM" id="SSF52833">
    <property type="entry name" value="Thioredoxin-like"/>
    <property type="match status" value="1"/>
</dbReference>
<keyword evidence="3" id="KW-1015">Disulfide bond</keyword>
<dbReference type="Proteomes" id="UP000324479">
    <property type="component" value="Unassembled WGS sequence"/>
</dbReference>
<evidence type="ECO:0000313" key="7">
    <source>
        <dbReference type="Proteomes" id="UP000324479"/>
    </source>
</evidence>
<dbReference type="InterPro" id="IPR036249">
    <property type="entry name" value="Thioredoxin-like_sf"/>
</dbReference>
<feature type="disulfide bond" description="Redox-active" evidence="3">
    <location>
        <begin position="115"/>
        <end position="119"/>
    </location>
</feature>
<evidence type="ECO:0000256" key="4">
    <source>
        <dbReference type="SAM" id="MobiDB-lite"/>
    </source>
</evidence>
<dbReference type="Gene3D" id="3.40.30.10">
    <property type="entry name" value="Glutaredoxin"/>
    <property type="match status" value="1"/>
</dbReference>
<name>A0A5M6DLD0_9BACT</name>
<evidence type="ECO:0000256" key="5">
    <source>
        <dbReference type="SAM" id="Phobius"/>
    </source>
</evidence>
<keyword evidence="5" id="KW-0812">Transmembrane</keyword>
<dbReference type="PANTHER" id="PTHR12151">
    <property type="entry name" value="ELECTRON TRANSPORT PROTIN SCO1/SENC FAMILY MEMBER"/>
    <property type="match status" value="1"/>
</dbReference>
<comment type="similarity">
    <text evidence="1">Belongs to the SCO1/2 family.</text>
</comment>
<dbReference type="GO" id="GO:0046872">
    <property type="term" value="F:metal ion binding"/>
    <property type="evidence" value="ECO:0007669"/>
    <property type="project" value="UniProtKB-KW"/>
</dbReference>
<dbReference type="InterPro" id="IPR003782">
    <property type="entry name" value="SCO1/SenC"/>
</dbReference>
<feature type="transmembrane region" description="Helical" evidence="5">
    <location>
        <begin position="277"/>
        <end position="298"/>
    </location>
</feature>
<accession>A0A5M6DLD0</accession>
<reference evidence="6 7" key="1">
    <citation type="submission" date="2019-08" db="EMBL/GenBank/DDBJ databases">
        <authorList>
            <person name="Dhanesh K."/>
            <person name="Kumar G."/>
            <person name="Sasikala C."/>
            <person name="Venkata Ramana C."/>
        </authorList>
    </citation>
    <scope>NUCLEOTIDE SEQUENCE [LARGE SCALE GENOMIC DNA]</scope>
    <source>
        <strain evidence="6 7">JC645</strain>
    </source>
</reference>
<feature type="binding site" evidence="2">
    <location>
        <position position="115"/>
    </location>
    <ligand>
        <name>Cu cation</name>
        <dbReference type="ChEBI" id="CHEBI:23378"/>
    </ligand>
</feature>
<evidence type="ECO:0000256" key="2">
    <source>
        <dbReference type="PIRSR" id="PIRSR603782-1"/>
    </source>
</evidence>
<proteinExistence type="inferred from homology"/>
<dbReference type="PANTHER" id="PTHR12151:SF8">
    <property type="entry name" value="THIOREDOXIN DOMAIN-CONTAINING PROTEIN"/>
    <property type="match status" value="1"/>
</dbReference>
<keyword evidence="7" id="KW-1185">Reference proteome</keyword>
<dbReference type="Pfam" id="PF02630">
    <property type="entry name" value="SCO1-SenC"/>
    <property type="match status" value="1"/>
</dbReference>
<dbReference type="EMBL" id="VWOX01000001">
    <property type="protein sequence ID" value="KAA5546950.1"/>
    <property type="molecule type" value="Genomic_DNA"/>
</dbReference>
<dbReference type="AlphaFoldDB" id="A0A5M6DLD0"/>
<keyword evidence="2" id="KW-0186">Copper</keyword>
<keyword evidence="5" id="KW-1133">Transmembrane helix</keyword>
<comment type="caution">
    <text evidence="6">The sequence shown here is derived from an EMBL/GenBank/DDBJ whole genome shotgun (WGS) entry which is preliminary data.</text>
</comment>
<feature type="region of interest" description="Disordered" evidence="4">
    <location>
        <begin position="302"/>
        <end position="334"/>
    </location>
</feature>
<evidence type="ECO:0000313" key="6">
    <source>
        <dbReference type="EMBL" id="KAA5546950.1"/>
    </source>
</evidence>
<evidence type="ECO:0000256" key="1">
    <source>
        <dbReference type="ARBA" id="ARBA00010996"/>
    </source>
</evidence>
<dbReference type="CDD" id="cd02968">
    <property type="entry name" value="SCO"/>
    <property type="match status" value="1"/>
</dbReference>
<keyword evidence="5" id="KW-0472">Membrane</keyword>
<sequence length="334" mass="36010">MMFQRNKTKPENRVAERRTMTRDSLRVAALSVTVLVLAVVGADPAAAQTATGAGADVSLNNGLPREAQGITVEQNLGDSIPTNLPLTDSEGRPIKTGYVFNGKLPTIVTLNYSNCPMLCSVQLNKLTESLNELDLKLGEDFQVLTVSIDPQESTQRAAETKQKYLADLPNQPGAAQGWTFATAKQPIITRLTDTLGFRYRYDSANKQYNHPAMLAFVSPTGVITRYSLSIDFPPDQLKLAIVEAGEGNVGSTVDQFILWCYSYDPDSNSYTPHAWRIMRLCGLGFIGAMLAALVPYWAGRKGGPGSSGDPDATDTPVPAGDTPTDEPPTEPPAS</sequence>
<gene>
    <name evidence="6" type="ORF">FYK55_00565</name>
</gene>